<protein>
    <submittedName>
        <fullName evidence="1">Uncharacterized protein</fullName>
    </submittedName>
</protein>
<dbReference type="KEGG" id="mnu:NCTC10166_00889"/>
<name>A0A449A6Q8_9BACT</name>
<keyword evidence="1" id="KW-0614">Plasmid</keyword>
<dbReference type="RefSeq" id="WP_129720254.1">
    <property type="nucleotide sequence ID" value="NZ_LR214954.1"/>
</dbReference>
<geneLocation type="plasmid" evidence="1">
    <name>4</name>
</geneLocation>
<dbReference type="AlphaFoldDB" id="A0A449A6Q8"/>
<dbReference type="OrthoDB" id="393673at2"/>
<sequence length="68" mass="8122">MINLLIFKPNLSFVEKNNFFNFKTANEIAKLNMQKELTNNYFLDQKNKMFSVYAKNGLLTQKMKHLIF</sequence>
<dbReference type="Proteomes" id="UP000289440">
    <property type="component" value="Plasmid 4"/>
</dbReference>
<dbReference type="EMBL" id="LR214954">
    <property type="protein sequence ID" value="VEU59902.1"/>
    <property type="molecule type" value="Genomic_DNA"/>
</dbReference>
<proteinExistence type="predicted"/>
<gene>
    <name evidence="1" type="ORF">NCTC10166_00889</name>
</gene>
<organism evidence="1 2">
    <name type="scientific">Mesomycoplasma neurolyticum</name>
    <dbReference type="NCBI Taxonomy" id="2120"/>
    <lineage>
        <taxon>Bacteria</taxon>
        <taxon>Bacillati</taxon>
        <taxon>Mycoplasmatota</taxon>
        <taxon>Mycoplasmoidales</taxon>
        <taxon>Metamycoplasmataceae</taxon>
        <taxon>Mesomycoplasma</taxon>
    </lineage>
</organism>
<reference evidence="1 2" key="1">
    <citation type="submission" date="2019-01" db="EMBL/GenBank/DDBJ databases">
        <authorList>
            <consortium name="Pathogen Informatics"/>
        </authorList>
    </citation>
    <scope>NUCLEOTIDE SEQUENCE [LARGE SCALE GENOMIC DNA]</scope>
    <source>
        <strain evidence="1 2">NCTC10166</strain>
        <plasmid evidence="2">4</plasmid>
    </source>
</reference>
<keyword evidence="2" id="KW-1185">Reference proteome</keyword>
<evidence type="ECO:0000313" key="1">
    <source>
        <dbReference type="EMBL" id="VEU59902.1"/>
    </source>
</evidence>
<evidence type="ECO:0000313" key="2">
    <source>
        <dbReference type="Proteomes" id="UP000289440"/>
    </source>
</evidence>
<accession>A0A449A6Q8</accession>